<accession>A0A160MZ08</accession>
<dbReference type="PATRIC" id="fig|445710.3.peg.1078"/>
<dbReference type="PANTHER" id="PTHR43441:SF10">
    <property type="entry name" value="ACETYLTRANSFERASE"/>
    <property type="match status" value="1"/>
</dbReference>
<sequence length="187" mass="20844">MTIPKDTEIVEGSLLLRPWRPDDATALHEAVVESIDSLARWLLWCRVGYDLAAAQDWVRRCAQGWTDEEHFAFGIFDRTSHRLLGSVGLNQRNRQHRSAAMGYWTRETCQRQGIAPRAARLAAAFGFGQLGLVRIEIVTHPDNRASRRVAEQTGARFEAIARNRLWLGDTASDGAVHALTPDELGGG</sequence>
<organism evidence="2 3">
    <name type="scientific">Dyella thiooxydans</name>
    <dbReference type="NCBI Taxonomy" id="445710"/>
    <lineage>
        <taxon>Bacteria</taxon>
        <taxon>Pseudomonadati</taxon>
        <taxon>Pseudomonadota</taxon>
        <taxon>Gammaproteobacteria</taxon>
        <taxon>Lysobacterales</taxon>
        <taxon>Rhodanobacteraceae</taxon>
        <taxon>Dyella</taxon>
    </lineage>
</organism>
<proteinExistence type="predicted"/>
<dbReference type="KEGG" id="dtx:ATSB10_10820"/>
<dbReference type="GO" id="GO:0008999">
    <property type="term" value="F:protein-N-terminal-alanine acetyltransferase activity"/>
    <property type="evidence" value="ECO:0007669"/>
    <property type="project" value="TreeGrafter"/>
</dbReference>
<protein>
    <recommendedName>
        <fullName evidence="1">N-acetyltransferase domain-containing protein</fullName>
    </recommendedName>
</protein>
<feature type="domain" description="N-acetyltransferase" evidence="1">
    <location>
        <begin position="25"/>
        <end position="182"/>
    </location>
</feature>
<keyword evidence="3" id="KW-1185">Reference proteome</keyword>
<gene>
    <name evidence="2" type="ORF">ATSB10_10820</name>
</gene>
<evidence type="ECO:0000313" key="2">
    <source>
        <dbReference type="EMBL" id="AND68536.1"/>
    </source>
</evidence>
<dbReference type="InterPro" id="IPR051908">
    <property type="entry name" value="Ribosomal_N-acetyltransferase"/>
</dbReference>
<evidence type="ECO:0000259" key="1">
    <source>
        <dbReference type="PROSITE" id="PS51186"/>
    </source>
</evidence>
<name>A0A160MZ08_9GAMM</name>
<dbReference type="SUPFAM" id="SSF55729">
    <property type="entry name" value="Acyl-CoA N-acyltransferases (Nat)"/>
    <property type="match status" value="1"/>
</dbReference>
<dbReference type="GO" id="GO:1990189">
    <property type="term" value="F:protein N-terminal-serine acetyltransferase activity"/>
    <property type="evidence" value="ECO:0007669"/>
    <property type="project" value="TreeGrafter"/>
</dbReference>
<dbReference type="GO" id="GO:0005737">
    <property type="term" value="C:cytoplasm"/>
    <property type="evidence" value="ECO:0007669"/>
    <property type="project" value="TreeGrafter"/>
</dbReference>
<dbReference type="InterPro" id="IPR016181">
    <property type="entry name" value="Acyl_CoA_acyltransferase"/>
</dbReference>
<dbReference type="RefSeq" id="WP_063671070.1">
    <property type="nucleotide sequence ID" value="NZ_CP014841.1"/>
</dbReference>
<reference evidence="2 3" key="1">
    <citation type="submission" date="2016-02" db="EMBL/GenBank/DDBJ databases">
        <title>Complete genome sequencing and analysis of ATSB10, Dyella thiooxydans isolated from rhizosphere soil of sunflower (Helianthus annuus L.).</title>
        <authorList>
            <person name="Lee Y."/>
            <person name="Hwangbo K."/>
            <person name="Chung H."/>
            <person name="Yoo J."/>
            <person name="Kim K.Y."/>
            <person name="Sa T.M."/>
            <person name="Um Y."/>
            <person name="Madhaiyan M."/>
        </authorList>
    </citation>
    <scope>NUCLEOTIDE SEQUENCE [LARGE SCALE GENOMIC DNA]</scope>
    <source>
        <strain evidence="2 3">ATSB10</strain>
    </source>
</reference>
<dbReference type="Gene3D" id="3.40.630.30">
    <property type="match status" value="1"/>
</dbReference>
<dbReference type="Proteomes" id="UP000077255">
    <property type="component" value="Chromosome"/>
</dbReference>
<dbReference type="OrthoDB" id="5292292at2"/>
<dbReference type="EMBL" id="CP014841">
    <property type="protein sequence ID" value="AND68536.1"/>
    <property type="molecule type" value="Genomic_DNA"/>
</dbReference>
<dbReference type="PANTHER" id="PTHR43441">
    <property type="entry name" value="RIBOSOMAL-PROTEIN-SERINE ACETYLTRANSFERASE"/>
    <property type="match status" value="1"/>
</dbReference>
<dbReference type="PROSITE" id="PS51186">
    <property type="entry name" value="GNAT"/>
    <property type="match status" value="1"/>
</dbReference>
<dbReference type="STRING" id="445710.ATSB10_10820"/>
<dbReference type="AlphaFoldDB" id="A0A160MZ08"/>
<evidence type="ECO:0000313" key="3">
    <source>
        <dbReference type="Proteomes" id="UP000077255"/>
    </source>
</evidence>
<dbReference type="InterPro" id="IPR000182">
    <property type="entry name" value="GNAT_dom"/>
</dbReference>
<dbReference type="Pfam" id="PF13302">
    <property type="entry name" value="Acetyltransf_3"/>
    <property type="match status" value="1"/>
</dbReference>